<evidence type="ECO:0000313" key="1">
    <source>
        <dbReference type="EMBL" id="KAG2832208.1"/>
    </source>
</evidence>
<name>A0A8T1APS6_9STRA</name>
<dbReference type="Proteomes" id="UP000697107">
    <property type="component" value="Unassembled WGS sequence"/>
</dbReference>
<sequence>MDLVRLLRYSRHIPGKEYIHICVRGAHQQKQAGIHQGSNAIRHLLLHYLTQHDNTASGRRRAGKSS</sequence>
<dbReference type="AlphaFoldDB" id="A0A8T1APS6"/>
<dbReference type="EMBL" id="RCMI01001530">
    <property type="protein sequence ID" value="KAG2883941.1"/>
    <property type="molecule type" value="Genomic_DNA"/>
</dbReference>
<proteinExistence type="predicted"/>
<reference evidence="2" key="1">
    <citation type="submission" date="2018-10" db="EMBL/GenBank/DDBJ databases">
        <title>Effector identification in a new, highly contiguous assembly of the strawberry crown rot pathogen Phytophthora cactorum.</title>
        <authorList>
            <person name="Armitage A.D."/>
            <person name="Nellist C.F."/>
            <person name="Bates H."/>
            <person name="Vickerstaff R.J."/>
            <person name="Harrison R.J."/>
        </authorList>
    </citation>
    <scope>NUCLEOTIDE SEQUENCE</scope>
    <source>
        <strain evidence="1">15-7</strain>
        <strain evidence="2">4032</strain>
        <strain evidence="3">4040</strain>
        <strain evidence="4">P415</strain>
    </source>
</reference>
<dbReference type="Proteomes" id="UP000736787">
    <property type="component" value="Unassembled WGS sequence"/>
</dbReference>
<protein>
    <submittedName>
        <fullName evidence="2">Uncharacterized protein</fullName>
    </submittedName>
</protein>
<dbReference type="Proteomes" id="UP000774804">
    <property type="component" value="Unassembled WGS sequence"/>
</dbReference>
<comment type="caution">
    <text evidence="2">The sequence shown here is derived from an EMBL/GenBank/DDBJ whole genome shotgun (WGS) entry which is preliminary data.</text>
</comment>
<organism evidence="2 5">
    <name type="scientific">Phytophthora cactorum</name>
    <dbReference type="NCBI Taxonomy" id="29920"/>
    <lineage>
        <taxon>Eukaryota</taxon>
        <taxon>Sar</taxon>
        <taxon>Stramenopiles</taxon>
        <taxon>Oomycota</taxon>
        <taxon>Peronosporomycetes</taxon>
        <taxon>Peronosporales</taxon>
        <taxon>Peronosporaceae</taxon>
        <taxon>Phytophthora</taxon>
    </lineage>
</organism>
<evidence type="ECO:0000313" key="2">
    <source>
        <dbReference type="EMBL" id="KAG2883941.1"/>
    </source>
</evidence>
<evidence type="ECO:0000313" key="3">
    <source>
        <dbReference type="EMBL" id="KAG2897089.1"/>
    </source>
</evidence>
<evidence type="ECO:0000313" key="4">
    <source>
        <dbReference type="EMBL" id="KAG2962534.1"/>
    </source>
</evidence>
<evidence type="ECO:0000313" key="5">
    <source>
        <dbReference type="Proteomes" id="UP000774804"/>
    </source>
</evidence>
<dbReference type="Proteomes" id="UP000735874">
    <property type="component" value="Unassembled WGS sequence"/>
</dbReference>
<dbReference type="EMBL" id="RCML01001447">
    <property type="protein sequence ID" value="KAG2962534.1"/>
    <property type="molecule type" value="Genomic_DNA"/>
</dbReference>
<accession>A0A8T1APS6</accession>
<dbReference type="EMBL" id="RCMK01001309">
    <property type="protein sequence ID" value="KAG2897089.1"/>
    <property type="molecule type" value="Genomic_DNA"/>
</dbReference>
<dbReference type="EMBL" id="RCMG01001248">
    <property type="protein sequence ID" value="KAG2832208.1"/>
    <property type="molecule type" value="Genomic_DNA"/>
</dbReference>
<gene>
    <name evidence="1" type="ORF">PC113_g20790</name>
    <name evidence="2" type="ORF">PC115_g21470</name>
    <name evidence="3" type="ORF">PC117_g22842</name>
    <name evidence="4" type="ORF">PC118_g21381</name>
</gene>